<feature type="domain" description="HTH LytTR-type" evidence="1">
    <location>
        <begin position="22"/>
        <end position="131"/>
    </location>
</feature>
<evidence type="ECO:0000313" key="2">
    <source>
        <dbReference type="EMBL" id="AUM59698.1"/>
    </source>
</evidence>
<dbReference type="Pfam" id="PF04397">
    <property type="entry name" value="LytTR"/>
    <property type="match status" value="1"/>
</dbReference>
<dbReference type="InterPro" id="IPR007492">
    <property type="entry name" value="LytTR_DNA-bd_dom"/>
</dbReference>
<organism evidence="2 3">
    <name type="scientific">Pseudomonas phage PMBT3</name>
    <dbReference type="NCBI Taxonomy" id="2059856"/>
    <lineage>
        <taxon>Viruses</taxon>
        <taxon>Duplodnaviria</taxon>
        <taxon>Heunggongvirae</taxon>
        <taxon>Uroviricota</taxon>
        <taxon>Caudoviricetes</taxon>
        <taxon>Maxrubnervirus</taxon>
        <taxon>Maxrubnervirus PMBT3</taxon>
    </lineage>
</organism>
<evidence type="ECO:0000313" key="3">
    <source>
        <dbReference type="Proteomes" id="UP000240704"/>
    </source>
</evidence>
<protein>
    <submittedName>
        <fullName evidence="2">DNA binding regulator</fullName>
    </submittedName>
</protein>
<accession>A0A2I6PI17</accession>
<dbReference type="SMART" id="SM00850">
    <property type="entry name" value="LytTR"/>
    <property type="match status" value="1"/>
</dbReference>
<dbReference type="GeneID" id="54987037"/>
<evidence type="ECO:0000259" key="1">
    <source>
        <dbReference type="SMART" id="SM00850"/>
    </source>
</evidence>
<name>A0A2I6PI17_9CAUD</name>
<dbReference type="Proteomes" id="UP000240704">
    <property type="component" value="Segment"/>
</dbReference>
<dbReference type="GO" id="GO:0003677">
    <property type="term" value="F:DNA binding"/>
    <property type="evidence" value="ECO:0007669"/>
    <property type="project" value="InterPro"/>
</dbReference>
<dbReference type="EMBL" id="MG596799">
    <property type="protein sequence ID" value="AUM59698.1"/>
    <property type="molecule type" value="Genomic_DNA"/>
</dbReference>
<proteinExistence type="predicted"/>
<reference evidence="3" key="1">
    <citation type="submission" date="2017-11" db="EMBL/GenBank/DDBJ databases">
        <title>Genome sequence and characterization of the novel virulent phage PMBT3 infecting Pseudomonas sp.</title>
        <authorList>
            <person name="Koberg S."/>
            <person name="Brinks E."/>
            <person name="Heller K.J."/>
            <person name="Neve H."/>
            <person name="Franz C.M.A.P."/>
        </authorList>
    </citation>
    <scope>NUCLEOTIDE SEQUENCE [LARGE SCALE GENOMIC DNA]</scope>
</reference>
<sequence length="135" mass="15322">MPRPNKAPDVVNTEYIEAYRLGVLIRTPLENIAFFQAEHKAVVAHTKNNGAFILDIPLWVIEETLKGQALLVHRSYLVMNGMLAGRSNWRKGNHWVFEIITSVRIGDRLGACPHIIPVSRRLTKKVRKALEAQSE</sequence>
<dbReference type="KEGG" id="vg:54987037"/>
<keyword evidence="3" id="KW-1185">Reference proteome</keyword>
<dbReference type="RefSeq" id="YP_009796647.1">
    <property type="nucleotide sequence ID" value="NC_047902.1"/>
</dbReference>